<gene>
    <name evidence="1" type="ORF">GCM10008906_08980</name>
</gene>
<protein>
    <submittedName>
        <fullName evidence="1">Uncharacterized protein</fullName>
    </submittedName>
</protein>
<sequence length="42" mass="4795">MNIEDIEVEVISTEKTPALVTEAVLRLYENNASKILDMDEEE</sequence>
<proteinExistence type="predicted"/>
<name>A0ABN1JBW2_9CLOT</name>
<evidence type="ECO:0000313" key="1">
    <source>
        <dbReference type="EMBL" id="GAA0735363.1"/>
    </source>
</evidence>
<organism evidence="1 2">
    <name type="scientific">Clostridium oceanicum</name>
    <dbReference type="NCBI Taxonomy" id="1543"/>
    <lineage>
        <taxon>Bacteria</taxon>
        <taxon>Bacillati</taxon>
        <taxon>Bacillota</taxon>
        <taxon>Clostridia</taxon>
        <taxon>Eubacteriales</taxon>
        <taxon>Clostridiaceae</taxon>
        <taxon>Clostridium</taxon>
    </lineage>
</organism>
<evidence type="ECO:0000313" key="2">
    <source>
        <dbReference type="Proteomes" id="UP001501510"/>
    </source>
</evidence>
<comment type="caution">
    <text evidence="1">The sequence shown here is derived from an EMBL/GenBank/DDBJ whole genome shotgun (WGS) entry which is preliminary data.</text>
</comment>
<accession>A0ABN1JBW2</accession>
<keyword evidence="2" id="KW-1185">Reference proteome</keyword>
<dbReference type="Proteomes" id="UP001501510">
    <property type="component" value="Unassembled WGS sequence"/>
</dbReference>
<dbReference type="EMBL" id="BAAACG010000006">
    <property type="protein sequence ID" value="GAA0735363.1"/>
    <property type="molecule type" value="Genomic_DNA"/>
</dbReference>
<reference evidence="1 2" key="1">
    <citation type="journal article" date="2019" name="Int. J. Syst. Evol. Microbiol.">
        <title>The Global Catalogue of Microorganisms (GCM) 10K type strain sequencing project: providing services to taxonomists for standard genome sequencing and annotation.</title>
        <authorList>
            <consortium name="The Broad Institute Genomics Platform"/>
            <consortium name="The Broad Institute Genome Sequencing Center for Infectious Disease"/>
            <person name="Wu L."/>
            <person name="Ma J."/>
        </authorList>
    </citation>
    <scope>NUCLEOTIDE SEQUENCE [LARGE SCALE GENOMIC DNA]</scope>
    <source>
        <strain evidence="1 2">JCM 1407</strain>
    </source>
</reference>
<dbReference type="RefSeq" id="WP_343759279.1">
    <property type="nucleotide sequence ID" value="NZ_BAAACG010000006.1"/>
</dbReference>